<organism evidence="1 2">
    <name type="scientific">Streptomyces yaizuensis</name>
    <dbReference type="NCBI Taxonomy" id="2989713"/>
    <lineage>
        <taxon>Bacteria</taxon>
        <taxon>Bacillati</taxon>
        <taxon>Actinomycetota</taxon>
        <taxon>Actinomycetes</taxon>
        <taxon>Kitasatosporales</taxon>
        <taxon>Streptomycetaceae</taxon>
        <taxon>Streptomyces</taxon>
    </lineage>
</organism>
<dbReference type="RefSeq" id="WP_323450123.1">
    <property type="nucleotide sequence ID" value="NZ_BSBI01000013.1"/>
</dbReference>
<dbReference type="Proteomes" id="UP001291653">
    <property type="component" value="Unassembled WGS sequence"/>
</dbReference>
<dbReference type="EMBL" id="BSBI01000013">
    <property type="protein sequence ID" value="GLF98136.1"/>
    <property type="molecule type" value="Genomic_DNA"/>
</dbReference>
<comment type="caution">
    <text evidence="1">The sequence shown here is derived from an EMBL/GenBank/DDBJ whole genome shotgun (WGS) entry which is preliminary data.</text>
</comment>
<sequence>MPFPLPPPLAGTGAVPPPRNRDLTALLTAYEQVMGWTVAVEGLRVPGTDAADTLRRRPDSMVSVVCIGFEALQLPARPGGPPVPVLELDDRLYCGDLVVPSFVTGSGARTLLVRPDTAEEVSRVRGWPMIGVGGELVVPPSPGMRWEIPPWDPARRAPLAFPDAALVARDSPPPP</sequence>
<protein>
    <submittedName>
        <fullName evidence="1">Uncharacterized protein</fullName>
    </submittedName>
</protein>
<gene>
    <name evidence="1" type="ORF">SYYSPA8_27585</name>
</gene>
<accession>A0ABQ5P7D1</accession>
<evidence type="ECO:0000313" key="2">
    <source>
        <dbReference type="Proteomes" id="UP001291653"/>
    </source>
</evidence>
<proteinExistence type="predicted"/>
<reference evidence="1 2" key="1">
    <citation type="submission" date="2022-10" db="EMBL/GenBank/DDBJ databases">
        <title>Draft genome sequence of Streptomyces sp. YSPA8.</title>
        <authorList>
            <person name="Moriuchi R."/>
            <person name="Dohra H."/>
            <person name="Yamamura H."/>
            <person name="Kodani S."/>
        </authorList>
    </citation>
    <scope>NUCLEOTIDE SEQUENCE [LARGE SCALE GENOMIC DNA]</scope>
    <source>
        <strain evidence="1 2">YSPA8</strain>
    </source>
</reference>
<name>A0ABQ5P7D1_9ACTN</name>
<keyword evidence="2" id="KW-1185">Reference proteome</keyword>
<evidence type="ECO:0000313" key="1">
    <source>
        <dbReference type="EMBL" id="GLF98136.1"/>
    </source>
</evidence>